<feature type="coiled-coil region" evidence="1">
    <location>
        <begin position="164"/>
        <end position="191"/>
    </location>
</feature>
<reference evidence="4 5" key="1">
    <citation type="journal article" date="2024" name="BMC Genomics">
        <title>Genome assembly of redclaw crayfish (Cherax quadricarinatus) provides insights into its immune adaptation and hypoxia tolerance.</title>
        <authorList>
            <person name="Liu Z."/>
            <person name="Zheng J."/>
            <person name="Li H."/>
            <person name="Fang K."/>
            <person name="Wang S."/>
            <person name="He J."/>
            <person name="Zhou D."/>
            <person name="Weng S."/>
            <person name="Chi M."/>
            <person name="Gu Z."/>
            <person name="He J."/>
            <person name="Li F."/>
            <person name="Wang M."/>
        </authorList>
    </citation>
    <scope>NUCLEOTIDE SEQUENCE [LARGE SCALE GENOMIC DNA]</scope>
    <source>
        <strain evidence="4">ZL_2023a</strain>
    </source>
</reference>
<keyword evidence="1" id="KW-0175">Coiled coil</keyword>
<feature type="compositionally biased region" description="Polar residues" evidence="2">
    <location>
        <begin position="638"/>
        <end position="656"/>
    </location>
</feature>
<dbReference type="InterPro" id="IPR027417">
    <property type="entry name" value="P-loop_NTPase"/>
</dbReference>
<dbReference type="Proteomes" id="UP001445076">
    <property type="component" value="Unassembled WGS sequence"/>
</dbReference>
<accession>A0AAW0W5S0</accession>
<dbReference type="InterPro" id="IPR007111">
    <property type="entry name" value="NACHT_NTPase"/>
</dbReference>
<comment type="caution">
    <text evidence="4">The sequence shown here is derived from an EMBL/GenBank/DDBJ whole genome shotgun (WGS) entry which is preliminary data.</text>
</comment>
<organism evidence="4 5">
    <name type="scientific">Cherax quadricarinatus</name>
    <name type="common">Australian red claw crayfish</name>
    <dbReference type="NCBI Taxonomy" id="27406"/>
    <lineage>
        <taxon>Eukaryota</taxon>
        <taxon>Metazoa</taxon>
        <taxon>Ecdysozoa</taxon>
        <taxon>Arthropoda</taxon>
        <taxon>Crustacea</taxon>
        <taxon>Multicrustacea</taxon>
        <taxon>Malacostraca</taxon>
        <taxon>Eumalacostraca</taxon>
        <taxon>Eucarida</taxon>
        <taxon>Decapoda</taxon>
        <taxon>Pleocyemata</taxon>
        <taxon>Astacidea</taxon>
        <taxon>Parastacoidea</taxon>
        <taxon>Parastacidae</taxon>
        <taxon>Cherax</taxon>
    </lineage>
</organism>
<dbReference type="PANTHER" id="PTHR46844:SF1">
    <property type="entry name" value="SLR5058 PROTEIN"/>
    <property type="match status" value="1"/>
</dbReference>
<evidence type="ECO:0000256" key="1">
    <source>
        <dbReference type="SAM" id="Coils"/>
    </source>
</evidence>
<evidence type="ECO:0000313" key="5">
    <source>
        <dbReference type="Proteomes" id="UP001445076"/>
    </source>
</evidence>
<sequence length="738" mass="85003">MDALSMEELNGLRMIMAVKLCGQRVLHKTFCWGTPDKPSNMKLDDYLKNLKKLNPKSSANYLKVSGKLRDFDKAQENLINMSVDGSMFDVSMLYHCIKLACENVASFNDLVWRDKSTEMEYYVTAIKDMRNDVLHGKHSFTDTEINEKTKELLDLLFNCLKTSRDRYKRDQDEVDREIKQITEDLKLITNKTFGVDDLVINIRDDLKELTIEKSSAILKDCFQKKCYLNPLSFIIKNLRLKVSEIFVDVEVKQGKRGEGESVDYKQLLKLVHNTAAYSTTSASLQQSLLTRPQVLLLEGLAGSGKTTLMKLITEEWIQGGQGMMEGLDYYELLLWVQCRDPIIKSPHGLLDMLMPDVSTNFKNLLLRVMKLCKLLIIVDSLDEINEQSEKLIKSLLHECQNSSHTTFLCASRPEKVEIFERMIPQEYDVTNIELQGITDQVMPQFVQRTHQEISKKTNSNHSTNKLVDVVIRLTSFQEHLRLPLNLTFFIYILNQKSENLNLLSLTETELYYEIHLMWQKKLKERLVIINPRFKEMSKRDLDYKVNNILREMYVVAVETFPHDQLTLENEMINRLCTVSSTQELPSQEVFSTFLCLKPITTKHSVKKQYSLPHKGLRDFYCALHIAMTLKEQFSALPSSFNQQPPESAQAPNSDSPAETLDPSVTIRGILEKTINVAIMDITKFQNIFVHVAELLRQLFDQVPKVITDEVVHLLRESGVMDNYHCLNLLETPSANSAT</sequence>
<gene>
    <name evidence="4" type="ORF">OTU49_011199</name>
</gene>
<feature type="region of interest" description="Disordered" evidence="2">
    <location>
        <begin position="638"/>
        <end position="660"/>
    </location>
</feature>
<evidence type="ECO:0000259" key="3">
    <source>
        <dbReference type="PROSITE" id="PS50837"/>
    </source>
</evidence>
<evidence type="ECO:0000313" key="4">
    <source>
        <dbReference type="EMBL" id="KAK8724669.1"/>
    </source>
</evidence>
<dbReference type="AlphaFoldDB" id="A0AAW0W5S0"/>
<dbReference type="SUPFAM" id="SSF52540">
    <property type="entry name" value="P-loop containing nucleoside triphosphate hydrolases"/>
    <property type="match status" value="1"/>
</dbReference>
<name>A0AAW0W5S0_CHEQU</name>
<dbReference type="Gene3D" id="3.40.50.300">
    <property type="entry name" value="P-loop containing nucleotide triphosphate hydrolases"/>
    <property type="match status" value="1"/>
</dbReference>
<dbReference type="Pfam" id="PF05729">
    <property type="entry name" value="NACHT"/>
    <property type="match status" value="1"/>
</dbReference>
<evidence type="ECO:0000256" key="2">
    <source>
        <dbReference type="SAM" id="MobiDB-lite"/>
    </source>
</evidence>
<feature type="domain" description="NACHT" evidence="3">
    <location>
        <begin position="293"/>
        <end position="413"/>
    </location>
</feature>
<dbReference type="EMBL" id="JARKIK010000085">
    <property type="protein sequence ID" value="KAK8724669.1"/>
    <property type="molecule type" value="Genomic_DNA"/>
</dbReference>
<protein>
    <recommendedName>
        <fullName evidence="3">NACHT domain-containing protein</fullName>
    </recommendedName>
</protein>
<dbReference type="PANTHER" id="PTHR46844">
    <property type="entry name" value="SLR5058 PROTEIN"/>
    <property type="match status" value="1"/>
</dbReference>
<keyword evidence="5" id="KW-1185">Reference proteome</keyword>
<proteinExistence type="predicted"/>
<dbReference type="PROSITE" id="PS50837">
    <property type="entry name" value="NACHT"/>
    <property type="match status" value="1"/>
</dbReference>